<dbReference type="InterPro" id="IPR050189">
    <property type="entry name" value="MFS_Efflux_Transporters"/>
</dbReference>
<reference evidence="9" key="1">
    <citation type="journal article" date="2019" name="Int. J. Syst. Evol. Microbiol.">
        <title>The Global Catalogue of Microorganisms (GCM) 10K type strain sequencing project: providing services to taxonomists for standard genome sequencing and annotation.</title>
        <authorList>
            <consortium name="The Broad Institute Genomics Platform"/>
            <consortium name="The Broad Institute Genome Sequencing Center for Infectious Disease"/>
            <person name="Wu L."/>
            <person name="Ma J."/>
        </authorList>
    </citation>
    <scope>NUCLEOTIDE SEQUENCE [LARGE SCALE GENOMIC DNA]</scope>
    <source>
        <strain evidence="9">NBRC 108725</strain>
    </source>
</reference>
<dbReference type="Gene3D" id="1.20.1250.20">
    <property type="entry name" value="MFS general substrate transporter like domains"/>
    <property type="match status" value="1"/>
</dbReference>
<dbReference type="Pfam" id="PF07690">
    <property type="entry name" value="MFS_1"/>
    <property type="match status" value="1"/>
</dbReference>
<proteinExistence type="predicted"/>
<evidence type="ECO:0000256" key="4">
    <source>
        <dbReference type="ARBA" id="ARBA00022989"/>
    </source>
</evidence>
<dbReference type="Proteomes" id="UP001321498">
    <property type="component" value="Chromosome"/>
</dbReference>
<evidence type="ECO:0000259" key="7">
    <source>
        <dbReference type="PROSITE" id="PS50850"/>
    </source>
</evidence>
<gene>
    <name evidence="8" type="ORF">GCM10025866_08400</name>
</gene>
<feature type="transmembrane region" description="Helical" evidence="6">
    <location>
        <begin position="277"/>
        <end position="296"/>
    </location>
</feature>
<dbReference type="InterPro" id="IPR011701">
    <property type="entry name" value="MFS"/>
</dbReference>
<feature type="transmembrane region" description="Helical" evidence="6">
    <location>
        <begin position="136"/>
        <end position="155"/>
    </location>
</feature>
<organism evidence="8 9">
    <name type="scientific">Naasia aerilata</name>
    <dbReference type="NCBI Taxonomy" id="1162966"/>
    <lineage>
        <taxon>Bacteria</taxon>
        <taxon>Bacillati</taxon>
        <taxon>Actinomycetota</taxon>
        <taxon>Actinomycetes</taxon>
        <taxon>Micrococcales</taxon>
        <taxon>Microbacteriaceae</taxon>
        <taxon>Naasia</taxon>
    </lineage>
</organism>
<feature type="transmembrane region" description="Helical" evidence="6">
    <location>
        <begin position="50"/>
        <end position="70"/>
    </location>
</feature>
<evidence type="ECO:0000313" key="8">
    <source>
        <dbReference type="EMBL" id="BDZ44931.1"/>
    </source>
</evidence>
<protein>
    <submittedName>
        <fullName evidence="8">MFS transporter</fullName>
    </submittedName>
</protein>
<feature type="domain" description="Major facilitator superfamily (MFS) profile" evidence="7">
    <location>
        <begin position="11"/>
        <end position="391"/>
    </location>
</feature>
<dbReference type="InterPro" id="IPR020846">
    <property type="entry name" value="MFS_dom"/>
</dbReference>
<name>A0ABM8G9Q7_9MICO</name>
<keyword evidence="9" id="KW-1185">Reference proteome</keyword>
<evidence type="ECO:0000256" key="5">
    <source>
        <dbReference type="ARBA" id="ARBA00023136"/>
    </source>
</evidence>
<comment type="subcellular location">
    <subcellularLocation>
        <location evidence="1">Cell membrane</location>
        <topology evidence="1">Multi-pass membrane protein</topology>
    </subcellularLocation>
</comment>
<accession>A0ABM8G9Q7</accession>
<keyword evidence="5 6" id="KW-0472">Membrane</keyword>
<evidence type="ECO:0000313" key="9">
    <source>
        <dbReference type="Proteomes" id="UP001321498"/>
    </source>
</evidence>
<evidence type="ECO:0000256" key="6">
    <source>
        <dbReference type="SAM" id="Phobius"/>
    </source>
</evidence>
<feature type="transmembrane region" description="Helical" evidence="6">
    <location>
        <begin position="302"/>
        <end position="321"/>
    </location>
</feature>
<evidence type="ECO:0000256" key="3">
    <source>
        <dbReference type="ARBA" id="ARBA00022692"/>
    </source>
</evidence>
<feature type="transmembrane region" description="Helical" evidence="6">
    <location>
        <begin position="103"/>
        <end position="124"/>
    </location>
</feature>
<sequence length="401" mass="40224">MEDPAPRFPLIGLLTLAGAIFVSVTGEFLPTGLLPDMARDLEVSVGQTGLLVTVFAATVVVAAAPLAFLTRTVSRKGLVFGVLLVNALATVLAAAAPNYEVLVGARVLGGLAHGLFWAVVGSYAAHLVPKAQLARAIAITGAGGSAAFVLGVPVGTLLGHGAGWRPAFLMIAAAMVVLAVLVLAYLPAVDHSVPVTTGEIPLPARRDPTLPGVLAVCLVIVVLIVGQNIFYTYIAPYLTGTAGFDPGAVGPILFLYGGAGAVGLLIAGIVGSRYPTGAMLVSIGVAIVCVLVLAAAPRAPGVVVVAVVAWGASFGVVPPLLQTRNMSLASIRIRDQASAWMTTAFNIGIGGGALVGAALLPLGGVEVLPWVGAAVMGVALVLVALIAGKSRRKGSAGSVIV</sequence>
<dbReference type="InterPro" id="IPR036259">
    <property type="entry name" value="MFS_trans_sf"/>
</dbReference>
<dbReference type="RefSeq" id="WP_286278333.1">
    <property type="nucleotide sequence ID" value="NZ_AP027731.1"/>
</dbReference>
<keyword evidence="2" id="KW-1003">Cell membrane</keyword>
<feature type="transmembrane region" description="Helical" evidence="6">
    <location>
        <begin position="342"/>
        <end position="361"/>
    </location>
</feature>
<dbReference type="CDD" id="cd17324">
    <property type="entry name" value="MFS_NepI_like"/>
    <property type="match status" value="1"/>
</dbReference>
<dbReference type="EMBL" id="AP027731">
    <property type="protein sequence ID" value="BDZ44931.1"/>
    <property type="molecule type" value="Genomic_DNA"/>
</dbReference>
<feature type="transmembrane region" description="Helical" evidence="6">
    <location>
        <begin position="367"/>
        <end position="387"/>
    </location>
</feature>
<feature type="transmembrane region" description="Helical" evidence="6">
    <location>
        <begin position="251"/>
        <end position="270"/>
    </location>
</feature>
<dbReference type="PANTHER" id="PTHR43124:SF3">
    <property type="entry name" value="CHLORAMPHENICOL EFFLUX PUMP RV0191"/>
    <property type="match status" value="1"/>
</dbReference>
<dbReference type="SUPFAM" id="SSF103473">
    <property type="entry name" value="MFS general substrate transporter"/>
    <property type="match status" value="1"/>
</dbReference>
<feature type="transmembrane region" description="Helical" evidence="6">
    <location>
        <begin position="167"/>
        <end position="188"/>
    </location>
</feature>
<evidence type="ECO:0000256" key="1">
    <source>
        <dbReference type="ARBA" id="ARBA00004651"/>
    </source>
</evidence>
<feature type="transmembrane region" description="Helical" evidence="6">
    <location>
        <begin position="209"/>
        <end position="231"/>
    </location>
</feature>
<keyword evidence="3 6" id="KW-0812">Transmembrane</keyword>
<evidence type="ECO:0000256" key="2">
    <source>
        <dbReference type="ARBA" id="ARBA00022475"/>
    </source>
</evidence>
<feature type="transmembrane region" description="Helical" evidence="6">
    <location>
        <begin position="77"/>
        <end position="97"/>
    </location>
</feature>
<dbReference type="PROSITE" id="PS50850">
    <property type="entry name" value="MFS"/>
    <property type="match status" value="1"/>
</dbReference>
<dbReference type="PANTHER" id="PTHR43124">
    <property type="entry name" value="PURINE EFFLUX PUMP PBUE"/>
    <property type="match status" value="1"/>
</dbReference>
<keyword evidence="4 6" id="KW-1133">Transmembrane helix</keyword>